<feature type="compositionally biased region" description="Pro residues" evidence="1">
    <location>
        <begin position="23"/>
        <end position="33"/>
    </location>
</feature>
<feature type="compositionally biased region" description="Low complexity" evidence="1">
    <location>
        <begin position="138"/>
        <end position="150"/>
    </location>
</feature>
<keyword evidence="3" id="KW-1185">Reference proteome</keyword>
<feature type="region of interest" description="Disordered" evidence="1">
    <location>
        <begin position="96"/>
        <end position="150"/>
    </location>
</feature>
<evidence type="ECO:0000313" key="2">
    <source>
        <dbReference type="EMBL" id="CAL1611848.1"/>
    </source>
</evidence>
<name>A0AAV2MEP3_KNICA</name>
<reference evidence="2 3" key="1">
    <citation type="submission" date="2024-04" db="EMBL/GenBank/DDBJ databases">
        <authorList>
            <person name="Waldvogel A.-M."/>
            <person name="Schoenle A."/>
        </authorList>
    </citation>
    <scope>NUCLEOTIDE SEQUENCE [LARGE SCALE GENOMIC DNA]</scope>
</reference>
<sequence>MGDAWGRGVTVKRLPSEDAASSPPVPPIKPSPPSCLYLDDSASSLIYPRPSECPPKPTGLAESGPQTRYPERRQDEKSLPFEVCEKVDGLFHDRRLSSAHCEGGPGSRSSPNAKDRRGRRKNQEDQPLFGSSGGGQSQGFFAQSAQKKRS</sequence>
<dbReference type="Proteomes" id="UP001497482">
    <property type="component" value="Chromosome 7"/>
</dbReference>
<organism evidence="2 3">
    <name type="scientific">Knipowitschia caucasica</name>
    <name type="common">Caucasian dwarf goby</name>
    <name type="synonym">Pomatoschistus caucasicus</name>
    <dbReference type="NCBI Taxonomy" id="637954"/>
    <lineage>
        <taxon>Eukaryota</taxon>
        <taxon>Metazoa</taxon>
        <taxon>Chordata</taxon>
        <taxon>Craniata</taxon>
        <taxon>Vertebrata</taxon>
        <taxon>Euteleostomi</taxon>
        <taxon>Actinopterygii</taxon>
        <taxon>Neopterygii</taxon>
        <taxon>Teleostei</taxon>
        <taxon>Neoteleostei</taxon>
        <taxon>Acanthomorphata</taxon>
        <taxon>Gobiaria</taxon>
        <taxon>Gobiiformes</taxon>
        <taxon>Gobioidei</taxon>
        <taxon>Gobiidae</taxon>
        <taxon>Gobiinae</taxon>
        <taxon>Knipowitschia</taxon>
    </lineage>
</organism>
<feature type="region of interest" description="Disordered" evidence="1">
    <location>
        <begin position="1"/>
        <end position="80"/>
    </location>
</feature>
<accession>A0AAV2MEP3</accession>
<proteinExistence type="predicted"/>
<dbReference type="AlphaFoldDB" id="A0AAV2MEP3"/>
<evidence type="ECO:0000313" key="3">
    <source>
        <dbReference type="Proteomes" id="UP001497482"/>
    </source>
</evidence>
<evidence type="ECO:0000256" key="1">
    <source>
        <dbReference type="SAM" id="MobiDB-lite"/>
    </source>
</evidence>
<protein>
    <submittedName>
        <fullName evidence="2">Uncharacterized protein</fullName>
    </submittedName>
</protein>
<gene>
    <name evidence="2" type="ORF">KC01_LOCUS38237</name>
</gene>
<feature type="compositionally biased region" description="Basic and acidic residues" evidence="1">
    <location>
        <begin position="69"/>
        <end position="80"/>
    </location>
</feature>
<dbReference type="EMBL" id="OZ035829">
    <property type="protein sequence ID" value="CAL1611848.1"/>
    <property type="molecule type" value="Genomic_DNA"/>
</dbReference>